<dbReference type="EMBL" id="CP146022">
    <property type="protein sequence ID" value="WWQ68297.1"/>
    <property type="molecule type" value="Genomic_DNA"/>
</dbReference>
<keyword evidence="2" id="KW-1185">Reference proteome</keyword>
<gene>
    <name evidence="1" type="ORF">V2W30_36510</name>
</gene>
<keyword evidence="1" id="KW-0328">Glycosyltransferase</keyword>
<protein>
    <submittedName>
        <fullName evidence="1">Glycosyltransferase</fullName>
        <ecNumber evidence="1">2.4.-.-</ecNumber>
    </submittedName>
</protein>
<organism evidence="1 2">
    <name type="scientific">Streptomyces citrinus</name>
    <dbReference type="NCBI Taxonomy" id="3118173"/>
    <lineage>
        <taxon>Bacteria</taxon>
        <taxon>Bacillati</taxon>
        <taxon>Actinomycetota</taxon>
        <taxon>Actinomycetes</taxon>
        <taxon>Kitasatosporales</taxon>
        <taxon>Streptomycetaceae</taxon>
        <taxon>Streptomyces</taxon>
    </lineage>
</organism>
<name>A0ACD5AM50_9ACTN</name>
<evidence type="ECO:0000313" key="1">
    <source>
        <dbReference type="EMBL" id="WWQ68297.1"/>
    </source>
</evidence>
<dbReference type="EC" id="2.4.-.-" evidence="1"/>
<proteinExistence type="predicted"/>
<accession>A0ACD5AM50</accession>
<evidence type="ECO:0000313" key="2">
    <source>
        <dbReference type="Proteomes" id="UP001432251"/>
    </source>
</evidence>
<reference evidence="1" key="1">
    <citation type="journal article" date="2025" name="Int. J. Syst. Evol. Microbiol.">
        <title>Streptomyces citrinus sp. nov., with yellow diffusible pigment.</title>
        <authorList>
            <person name="He Y."/>
            <person name="Yang E."/>
            <person name="Xu J."/>
            <person name="Sun Y."/>
            <person name="Sun L."/>
        </authorList>
    </citation>
    <scope>NUCLEOTIDE SEQUENCE</scope>
    <source>
        <strain evidence="1">Q6</strain>
    </source>
</reference>
<dbReference type="Proteomes" id="UP001432251">
    <property type="component" value="Chromosome"/>
</dbReference>
<keyword evidence="1" id="KW-0808">Transferase</keyword>
<sequence length="1109" mass="122174">MSGTGQEADTRPAPRRSHIPGPWPAALLFALALTLGMLLLHGYVHGEFGADHRVHRPAATGRVPDEVLRGGPVVDFSGPRARSHRIPDHVIALTFDDGPDPTWTPRVRQILDRYDVDGTFFVVGAAAAREPALVRDLVASGHEIGIHTFTHPDLAHRSAAGLDRELAQSQMALAGAAGVHSTVVRPPYSATAADLDDRSWPVVRSLGERGYVTVLTDVDGEDWRRPGTDAVVERVTRTLHGRGAVVLLHDAGGDRSQTVRALERIVPELKSRGYRFATVTEALGADDARHRVHGAALWSGRTFVAAVVTADRIVPALAVLLAVVGALVLLRLATMVLLAHRHARTRGGPDFSWGPEVTEPVSVVIPAYNERECIAQTVLSVVGGTHPVEVVVVDDGSTDGTADIVRRLGLPGVVLVRQRNRGKAAALNTGVARASHELIVMMDGDTVFEPDTVHRLVQPFARRRTGAVAGNTKVGNRRRLLGGWQHLEYVTGLNLDRRMYDLLRCIPTVPGSVGAFRRTALRHIGGVSGDTLAEDTDLTMALHRGGWDVVYEERARGWTEAPQSIRQLWRQRYRWSYGTLQAMWKHRHAVVERGHAGHFGRYGLVLVVLFTALTPLLAPLIDLFLLYGLLFQDPERTLLVWGGLLAVQTLCAGYALHLDGEKLRALWALPLQQIVYRQLLYLVLLQSCATAVTGARLRWHKLRRTGLVTAPATPERQRTRQSPTPVPPSGPSAKPPLPPTANPTARPAGKPPRNLYLDFLRALALVRVVTYHTFNWAWLTFAFPAMGVMFALAGSLMARSLDRHDRSAPTVVRARMRRLLPPLWMFGLCVLTAMFAHGWTPAEAGPGTSRGWPELLWWIVPLNDPPAADTEWARQIVAPLWYVRAYLLFVLFSPPLLRLFRWRPWWCVAGFLALAALIRTGSVPFPERLDGPVTDFVTFGACWLLGFAHRDRLVGRLPVARVVALSVLVMAMGGWYALTHGADAGYDLGEIPFAQALWSFGFVLLLLRLSPRGDQWVRRLRPVHATVVLLNARAVTVYLWHEVALVLGVLLIDQLWKVHALETALPLGADWFLFLVVWPLIGAAILLVGWVEDRAAERPVRLWPGVSGS</sequence>